<proteinExistence type="predicted"/>
<evidence type="ECO:0000313" key="2">
    <source>
        <dbReference type="Proteomes" id="UP001500340"/>
    </source>
</evidence>
<reference evidence="1 2" key="1">
    <citation type="journal article" date="2019" name="Int. J. Syst. Evol. Microbiol.">
        <title>The Global Catalogue of Microorganisms (GCM) 10K type strain sequencing project: providing services to taxonomists for standard genome sequencing and annotation.</title>
        <authorList>
            <consortium name="The Broad Institute Genomics Platform"/>
            <consortium name="The Broad Institute Genome Sequencing Center for Infectious Disease"/>
            <person name="Wu L."/>
            <person name="Ma J."/>
        </authorList>
    </citation>
    <scope>NUCLEOTIDE SEQUENCE [LARGE SCALE GENOMIC DNA]</scope>
    <source>
        <strain evidence="1 2">JCM 12774</strain>
    </source>
</reference>
<organism evidence="1 2">
    <name type="scientific">Paenibacillus motobuensis</name>
    <dbReference type="NCBI Taxonomy" id="295324"/>
    <lineage>
        <taxon>Bacteria</taxon>
        <taxon>Bacillati</taxon>
        <taxon>Bacillota</taxon>
        <taxon>Bacilli</taxon>
        <taxon>Bacillales</taxon>
        <taxon>Paenibacillaceae</taxon>
        <taxon>Paenibacillus</taxon>
    </lineage>
</organism>
<comment type="caution">
    <text evidence="1">The sequence shown here is derived from an EMBL/GenBank/DDBJ whole genome shotgun (WGS) entry which is preliminary data.</text>
</comment>
<dbReference type="EMBL" id="BAAACX010000007">
    <property type="protein sequence ID" value="GAA0382434.1"/>
    <property type="molecule type" value="Genomic_DNA"/>
</dbReference>
<keyword evidence="2" id="KW-1185">Reference proteome</keyword>
<dbReference type="Proteomes" id="UP001500340">
    <property type="component" value="Unassembled WGS sequence"/>
</dbReference>
<accession>A0ABN0Y410</accession>
<evidence type="ECO:0000313" key="1">
    <source>
        <dbReference type="EMBL" id="GAA0382434.1"/>
    </source>
</evidence>
<gene>
    <name evidence="1" type="ORF">GCM10008933_12000</name>
</gene>
<protein>
    <submittedName>
        <fullName evidence="1">Uncharacterized protein</fullName>
    </submittedName>
</protein>
<sequence length="199" mass="22994">MLPAIKAQEQISSVISPALNQINLVQDSLLPLIETINKIQEDQLRAAKKAIKLAHLNLETLSPTLEALTKATNHLTKVPDAVIPKIDELFDSFEPILEAEEIEKQNQNINITINYNTTTTSEKWTWDRILYLVLAVLQFIYPFYSEYKDSVEKKEEKEIRIQQHNEIIEKFNELIYTIQPLISEHNSEEDAPDLDNPER</sequence>
<name>A0ABN0Y410_9BACL</name>